<evidence type="ECO:0000313" key="1">
    <source>
        <dbReference type="EMBL" id="KAJ0052312.1"/>
    </source>
</evidence>
<proteinExistence type="predicted"/>
<protein>
    <submittedName>
        <fullName evidence="1">Uncharacterized protein</fullName>
    </submittedName>
</protein>
<keyword evidence="2" id="KW-1185">Reference proteome</keyword>
<name>A0ACC0ZKS1_9ROSI</name>
<reference evidence="2" key="1">
    <citation type="journal article" date="2023" name="G3 (Bethesda)">
        <title>Genome assembly and association tests identify interacting loci associated with vigor, precocity, and sex in interspecific pistachio rootstocks.</title>
        <authorList>
            <person name="Palmer W."/>
            <person name="Jacygrad E."/>
            <person name="Sagayaradj S."/>
            <person name="Cavanaugh K."/>
            <person name="Han R."/>
            <person name="Bertier L."/>
            <person name="Beede B."/>
            <person name="Kafkas S."/>
            <person name="Golino D."/>
            <person name="Preece J."/>
            <person name="Michelmore R."/>
        </authorList>
    </citation>
    <scope>NUCLEOTIDE SEQUENCE [LARGE SCALE GENOMIC DNA]</scope>
</reference>
<organism evidence="1 2">
    <name type="scientific">Pistacia integerrima</name>
    <dbReference type="NCBI Taxonomy" id="434235"/>
    <lineage>
        <taxon>Eukaryota</taxon>
        <taxon>Viridiplantae</taxon>
        <taxon>Streptophyta</taxon>
        <taxon>Embryophyta</taxon>
        <taxon>Tracheophyta</taxon>
        <taxon>Spermatophyta</taxon>
        <taxon>Magnoliopsida</taxon>
        <taxon>eudicotyledons</taxon>
        <taxon>Gunneridae</taxon>
        <taxon>Pentapetalae</taxon>
        <taxon>rosids</taxon>
        <taxon>malvids</taxon>
        <taxon>Sapindales</taxon>
        <taxon>Anacardiaceae</taxon>
        <taxon>Pistacia</taxon>
    </lineage>
</organism>
<evidence type="ECO:0000313" key="2">
    <source>
        <dbReference type="Proteomes" id="UP001163603"/>
    </source>
</evidence>
<dbReference type="EMBL" id="CM047736">
    <property type="protein sequence ID" value="KAJ0052312.1"/>
    <property type="molecule type" value="Genomic_DNA"/>
</dbReference>
<sequence length="166" mass="18796">MGNYTSSCFFVHSTLKAKLVDANGNLRQVNLPIKAAEVMLEEPGHVISPVDGLLRTRRISAMRADDELLAGKLYMFVPITRVNGKVTEKDISIIEAASDKKKSLRLRRRKRSNGKVLPTVTEEVREDREESDQVTVLRVNDTGFASHRFKNQKQWNPVLEAISEVY</sequence>
<accession>A0ACC0ZKS1</accession>
<comment type="caution">
    <text evidence="1">The sequence shown here is derived from an EMBL/GenBank/DDBJ whole genome shotgun (WGS) entry which is preliminary data.</text>
</comment>
<gene>
    <name evidence="1" type="ORF">Pint_00885</name>
</gene>
<dbReference type="Proteomes" id="UP001163603">
    <property type="component" value="Chromosome 1"/>
</dbReference>